<sequence>MPKIVPFLYGNEGNIIMVQIENEYGHNGFDVCDKEYTLWLRDLLRNYVGDKAQLYTTDECNIFFT</sequence>
<feature type="domain" description="Glycoside hydrolase 35 catalytic" evidence="1">
    <location>
        <begin position="1"/>
        <end position="60"/>
    </location>
</feature>
<organism evidence="2 3">
    <name type="scientific">Sipha flava</name>
    <name type="common">yellow sugarcane aphid</name>
    <dbReference type="NCBI Taxonomy" id="143950"/>
    <lineage>
        <taxon>Eukaryota</taxon>
        <taxon>Metazoa</taxon>
        <taxon>Ecdysozoa</taxon>
        <taxon>Arthropoda</taxon>
        <taxon>Hexapoda</taxon>
        <taxon>Insecta</taxon>
        <taxon>Pterygota</taxon>
        <taxon>Neoptera</taxon>
        <taxon>Paraneoptera</taxon>
        <taxon>Hemiptera</taxon>
        <taxon>Sternorrhyncha</taxon>
        <taxon>Aphidomorpha</taxon>
        <taxon>Aphidoidea</taxon>
        <taxon>Aphididae</taxon>
        <taxon>Sipha</taxon>
    </lineage>
</organism>
<evidence type="ECO:0000313" key="3">
    <source>
        <dbReference type="RefSeq" id="XP_025409482.1"/>
    </source>
</evidence>
<dbReference type="Proteomes" id="UP000694846">
    <property type="component" value="Unplaced"/>
</dbReference>
<evidence type="ECO:0000313" key="2">
    <source>
        <dbReference type="Proteomes" id="UP000694846"/>
    </source>
</evidence>
<name>A0A8B8FG41_9HEMI</name>
<protein>
    <submittedName>
        <fullName evidence="3">Beta-galactosidase-1-like protein</fullName>
    </submittedName>
</protein>
<accession>A0A8B8FG41</accession>
<dbReference type="AlphaFoldDB" id="A0A8B8FG41"/>
<dbReference type="InterPro" id="IPR017853">
    <property type="entry name" value="GH"/>
</dbReference>
<dbReference type="GeneID" id="112682923"/>
<reference evidence="3" key="1">
    <citation type="submission" date="2025-08" db="UniProtKB">
        <authorList>
            <consortium name="RefSeq"/>
        </authorList>
    </citation>
    <scope>IDENTIFICATION</scope>
    <source>
        <tissue evidence="3">Whole body</tissue>
    </source>
</reference>
<dbReference type="RefSeq" id="XP_025409482.1">
    <property type="nucleotide sequence ID" value="XM_025553697.1"/>
</dbReference>
<dbReference type="InterPro" id="IPR031330">
    <property type="entry name" value="Gly_Hdrlase_35_cat"/>
</dbReference>
<gene>
    <name evidence="3" type="primary">LOC112682923</name>
</gene>
<dbReference type="Pfam" id="PF01301">
    <property type="entry name" value="Glyco_hydro_35"/>
    <property type="match status" value="1"/>
</dbReference>
<keyword evidence="2" id="KW-1185">Reference proteome</keyword>
<dbReference type="Gene3D" id="3.20.20.80">
    <property type="entry name" value="Glycosidases"/>
    <property type="match status" value="1"/>
</dbReference>
<dbReference type="OrthoDB" id="1657402at2759"/>
<proteinExistence type="predicted"/>
<dbReference type="SUPFAM" id="SSF51445">
    <property type="entry name" value="(Trans)glycosidases"/>
    <property type="match status" value="1"/>
</dbReference>
<evidence type="ECO:0000259" key="1">
    <source>
        <dbReference type="Pfam" id="PF01301"/>
    </source>
</evidence>